<protein>
    <recommendedName>
        <fullName evidence="2">HPt domain-containing protein</fullName>
    </recommendedName>
</protein>
<dbReference type="EMBL" id="CP017755">
    <property type="protein sequence ID" value="AOZ10511.1"/>
    <property type="molecule type" value="Genomic_DNA"/>
</dbReference>
<proteinExistence type="predicted"/>
<reference evidence="3 4" key="1">
    <citation type="submission" date="2016-10" db="EMBL/GenBank/DDBJ databases">
        <title>Complete genome sequences of three Cupriavidus strains isolated from various Malaysian environments.</title>
        <authorList>
            <person name="Abdullah A.A.-A."/>
            <person name="Shafie N.A.H."/>
            <person name="Lau N.S."/>
        </authorList>
    </citation>
    <scope>NUCLEOTIDE SEQUENCE [LARGE SCALE GENOMIC DNA]</scope>
    <source>
        <strain evidence="3 4">USMAA1020</strain>
    </source>
</reference>
<name>A0ABM6FF22_9BURK</name>
<evidence type="ECO:0000313" key="4">
    <source>
        <dbReference type="Proteomes" id="UP000177515"/>
    </source>
</evidence>
<dbReference type="InterPro" id="IPR008207">
    <property type="entry name" value="Sig_transdc_His_kin_Hpt_dom"/>
</dbReference>
<accession>A0ABM6FF22</accession>
<evidence type="ECO:0000256" key="1">
    <source>
        <dbReference type="ARBA" id="ARBA00023012"/>
    </source>
</evidence>
<dbReference type="SUPFAM" id="SSF47226">
    <property type="entry name" value="Histidine-containing phosphotransfer domain, HPT domain"/>
    <property type="match status" value="1"/>
</dbReference>
<evidence type="ECO:0000313" key="3">
    <source>
        <dbReference type="EMBL" id="AOZ10511.1"/>
    </source>
</evidence>
<dbReference type="InterPro" id="IPR036641">
    <property type="entry name" value="HPT_dom_sf"/>
</dbReference>
<organism evidence="3 4">
    <name type="scientific">Cupriavidus malaysiensis</name>
    <dbReference type="NCBI Taxonomy" id="367825"/>
    <lineage>
        <taxon>Bacteria</taxon>
        <taxon>Pseudomonadati</taxon>
        <taxon>Pseudomonadota</taxon>
        <taxon>Betaproteobacteria</taxon>
        <taxon>Burkholderiales</taxon>
        <taxon>Burkholderiaceae</taxon>
        <taxon>Cupriavidus</taxon>
    </lineage>
</organism>
<dbReference type="RefSeq" id="WP_071072995.1">
    <property type="nucleotide sequence ID" value="NZ_CP017755.1"/>
</dbReference>
<sequence length="128" mass="12434">MASAPDSAAAAQRQLQRLRERFLAGLPGRADELARAVEAWAEAAPETAAQARLAAAAVLHRLAGAAGLHGLAPLGAQARALEDAVMAAAAPSPALLATLAGLRATLSTLATPAGPGGTSGADADGLAG</sequence>
<dbReference type="Gene3D" id="1.20.120.160">
    <property type="entry name" value="HPT domain"/>
    <property type="match status" value="1"/>
</dbReference>
<keyword evidence="4" id="KW-1185">Reference proteome</keyword>
<evidence type="ECO:0000259" key="2">
    <source>
        <dbReference type="Pfam" id="PF01627"/>
    </source>
</evidence>
<keyword evidence="1" id="KW-0902">Two-component regulatory system</keyword>
<gene>
    <name evidence="3" type="ORF">BKK80_33655</name>
</gene>
<feature type="domain" description="HPt" evidence="2">
    <location>
        <begin position="18"/>
        <end position="109"/>
    </location>
</feature>
<dbReference type="Pfam" id="PF01627">
    <property type="entry name" value="Hpt"/>
    <property type="match status" value="1"/>
</dbReference>
<dbReference type="Proteomes" id="UP000177515">
    <property type="component" value="Chromosome 2"/>
</dbReference>